<dbReference type="GO" id="GO:0050661">
    <property type="term" value="F:NADP binding"/>
    <property type="evidence" value="ECO:0007669"/>
    <property type="project" value="InterPro"/>
</dbReference>
<protein>
    <recommendedName>
        <fullName evidence="3">Dihydrofolate reductase</fullName>
        <ecNumber evidence="2">1.5.1.3</ecNumber>
    </recommendedName>
</protein>
<keyword evidence="5" id="KW-0521">NADP</keyword>
<gene>
    <name evidence="9" type="primary">DFR1</name>
    <name evidence="9" type="ORF">CU098_012640</name>
</gene>
<accession>A0A367KQE3</accession>
<comment type="similarity">
    <text evidence="7">Belongs to the dihydrofolate reductase family.</text>
</comment>
<evidence type="ECO:0000313" key="9">
    <source>
        <dbReference type="EMBL" id="RCI04391.1"/>
    </source>
</evidence>
<name>A0A367KQE3_RHIST</name>
<comment type="pathway">
    <text evidence="1">Cofactor biosynthesis; tetrahydrofolate biosynthesis; 5,6,7,8-tetrahydrofolate from 7,8-dihydrofolate: step 1/1.</text>
</comment>
<dbReference type="GO" id="GO:0004146">
    <property type="term" value="F:dihydrofolate reductase activity"/>
    <property type="evidence" value="ECO:0007669"/>
    <property type="project" value="UniProtKB-EC"/>
</dbReference>
<comment type="caution">
    <text evidence="9">The sequence shown here is derived from an EMBL/GenBank/DDBJ whole genome shotgun (WGS) entry which is preliminary data.</text>
</comment>
<dbReference type="PRINTS" id="PR00070">
    <property type="entry name" value="DHFR"/>
</dbReference>
<dbReference type="InterPro" id="IPR001796">
    <property type="entry name" value="DHFR_dom"/>
</dbReference>
<evidence type="ECO:0000256" key="2">
    <source>
        <dbReference type="ARBA" id="ARBA00012856"/>
    </source>
</evidence>
<dbReference type="EMBL" id="PJQM01000695">
    <property type="protein sequence ID" value="RCI04391.1"/>
    <property type="molecule type" value="Genomic_DNA"/>
</dbReference>
<dbReference type="GO" id="GO:0006730">
    <property type="term" value="P:one-carbon metabolic process"/>
    <property type="evidence" value="ECO:0007669"/>
    <property type="project" value="UniProtKB-KW"/>
</dbReference>
<sequence>MKSIALIVAATEELGIGVHGNLPWRLPKDMAFFKHATSHVPSSEHGQNVVIMGRVTWESIPARFRPLDNRLNIVVSRNTNYDLGLDETTRKTTLLVNSFEKALVAVDPAHHARVFVIGGAQMYSLAIRHPACSHILLTRITSKVECDTFFPVIDKQVFYEASHQALEDYVEQAVPKGIQTHKDIDYEFTLYIRK</sequence>
<evidence type="ECO:0000313" key="10">
    <source>
        <dbReference type="Proteomes" id="UP000253551"/>
    </source>
</evidence>
<organism evidence="9 10">
    <name type="scientific">Rhizopus stolonifer</name>
    <name type="common">Rhizopus nigricans</name>
    <dbReference type="NCBI Taxonomy" id="4846"/>
    <lineage>
        <taxon>Eukaryota</taxon>
        <taxon>Fungi</taxon>
        <taxon>Fungi incertae sedis</taxon>
        <taxon>Mucoromycota</taxon>
        <taxon>Mucoromycotina</taxon>
        <taxon>Mucoromycetes</taxon>
        <taxon>Mucorales</taxon>
        <taxon>Mucorineae</taxon>
        <taxon>Rhizopodaceae</taxon>
        <taxon>Rhizopus</taxon>
    </lineage>
</organism>
<feature type="domain" description="DHFR" evidence="8">
    <location>
        <begin position="3"/>
        <end position="193"/>
    </location>
</feature>
<evidence type="ECO:0000256" key="1">
    <source>
        <dbReference type="ARBA" id="ARBA00004903"/>
    </source>
</evidence>
<dbReference type="PROSITE" id="PS51330">
    <property type="entry name" value="DHFR_2"/>
    <property type="match status" value="1"/>
</dbReference>
<dbReference type="Pfam" id="PF00186">
    <property type="entry name" value="DHFR_1"/>
    <property type="match status" value="1"/>
</dbReference>
<reference evidence="9 10" key="1">
    <citation type="journal article" date="2018" name="G3 (Bethesda)">
        <title>Phylogenetic and Phylogenomic Definition of Rhizopus Species.</title>
        <authorList>
            <person name="Gryganskyi A.P."/>
            <person name="Golan J."/>
            <person name="Dolatabadi S."/>
            <person name="Mondo S."/>
            <person name="Robb S."/>
            <person name="Idnurm A."/>
            <person name="Muszewska A."/>
            <person name="Steczkiewicz K."/>
            <person name="Masonjones S."/>
            <person name="Liao H.L."/>
            <person name="Gajdeczka M.T."/>
            <person name="Anike F."/>
            <person name="Vuek A."/>
            <person name="Anishchenko I.M."/>
            <person name="Voigt K."/>
            <person name="de Hoog G.S."/>
            <person name="Smith M.E."/>
            <person name="Heitman J."/>
            <person name="Vilgalys R."/>
            <person name="Stajich J.E."/>
        </authorList>
    </citation>
    <scope>NUCLEOTIDE SEQUENCE [LARGE SCALE GENOMIC DNA]</scope>
    <source>
        <strain evidence="9 10">LSU 92-RS-03</strain>
    </source>
</reference>
<dbReference type="GO" id="GO:0046655">
    <property type="term" value="P:folic acid metabolic process"/>
    <property type="evidence" value="ECO:0007669"/>
    <property type="project" value="TreeGrafter"/>
</dbReference>
<evidence type="ECO:0000256" key="5">
    <source>
        <dbReference type="ARBA" id="ARBA00022857"/>
    </source>
</evidence>
<dbReference type="PANTHER" id="PTHR48069">
    <property type="entry name" value="DIHYDROFOLATE REDUCTASE"/>
    <property type="match status" value="1"/>
</dbReference>
<dbReference type="PROSITE" id="PS00075">
    <property type="entry name" value="DHFR_1"/>
    <property type="match status" value="1"/>
</dbReference>
<proteinExistence type="inferred from homology"/>
<dbReference type="CDD" id="cd00209">
    <property type="entry name" value="DHFR"/>
    <property type="match status" value="1"/>
</dbReference>
<dbReference type="GO" id="GO:0046654">
    <property type="term" value="P:tetrahydrofolate biosynthetic process"/>
    <property type="evidence" value="ECO:0007669"/>
    <property type="project" value="UniProtKB-UniPathway"/>
</dbReference>
<dbReference type="STRING" id="4846.A0A367KQE3"/>
<dbReference type="OrthoDB" id="414698at2759"/>
<dbReference type="AlphaFoldDB" id="A0A367KQE3"/>
<evidence type="ECO:0000256" key="4">
    <source>
        <dbReference type="ARBA" id="ARBA00022563"/>
    </source>
</evidence>
<evidence type="ECO:0000256" key="6">
    <source>
        <dbReference type="ARBA" id="ARBA00023002"/>
    </source>
</evidence>
<keyword evidence="6" id="KW-0560">Oxidoreductase</keyword>
<keyword evidence="10" id="KW-1185">Reference proteome</keyword>
<evidence type="ECO:0000256" key="7">
    <source>
        <dbReference type="RuleBase" id="RU004474"/>
    </source>
</evidence>
<dbReference type="InterPro" id="IPR017925">
    <property type="entry name" value="DHFR_CS"/>
</dbReference>
<keyword evidence="4" id="KW-0554">One-carbon metabolism</keyword>
<evidence type="ECO:0000259" key="8">
    <source>
        <dbReference type="PROSITE" id="PS51330"/>
    </source>
</evidence>
<dbReference type="Gene3D" id="3.40.430.10">
    <property type="entry name" value="Dihydrofolate Reductase, subunit A"/>
    <property type="match status" value="1"/>
</dbReference>
<dbReference type="SUPFAM" id="SSF53597">
    <property type="entry name" value="Dihydrofolate reductase-like"/>
    <property type="match status" value="1"/>
</dbReference>
<dbReference type="Proteomes" id="UP000253551">
    <property type="component" value="Unassembled WGS sequence"/>
</dbReference>
<dbReference type="GO" id="GO:0046452">
    <property type="term" value="P:dihydrofolate metabolic process"/>
    <property type="evidence" value="ECO:0007669"/>
    <property type="project" value="TreeGrafter"/>
</dbReference>
<dbReference type="PANTHER" id="PTHR48069:SF3">
    <property type="entry name" value="DIHYDROFOLATE REDUCTASE"/>
    <property type="match status" value="1"/>
</dbReference>
<dbReference type="InterPro" id="IPR024072">
    <property type="entry name" value="DHFR-like_dom_sf"/>
</dbReference>
<dbReference type="GO" id="GO:0005739">
    <property type="term" value="C:mitochondrion"/>
    <property type="evidence" value="ECO:0007669"/>
    <property type="project" value="TreeGrafter"/>
</dbReference>
<evidence type="ECO:0000256" key="3">
    <source>
        <dbReference type="ARBA" id="ARBA00018886"/>
    </source>
</evidence>
<dbReference type="EC" id="1.5.1.3" evidence="2"/>
<dbReference type="InterPro" id="IPR012259">
    <property type="entry name" value="DHFR"/>
</dbReference>
<dbReference type="UniPathway" id="UPA00077">
    <property type="reaction ID" value="UER00158"/>
</dbReference>